<keyword evidence="2" id="KW-1185">Reference proteome</keyword>
<dbReference type="EMBL" id="JAGHQL010000038">
    <property type="protein sequence ID" value="KAH0543169.1"/>
    <property type="molecule type" value="Genomic_DNA"/>
</dbReference>
<proteinExistence type="predicted"/>
<protein>
    <recommendedName>
        <fullName evidence="3">Acyl-CoA N-acyltransferase</fullName>
    </recommendedName>
</protein>
<sequence length="180" mass="20272">MHIRPMQLSDLPTVATIPSKAFRNDEFFRYICPHLDDYPDDFCAFLRLHRKRILQVGAVAYVAETDETDYEGIREVVGIATWRRVGTSEIARVWKDPNSELVKSLERWLQYFGEVYFSVFVGDGSADNKRVSEAGVSSYEGCAWRSVKGFMRDSCAGLTARRQSNGLGGQGESKGGRGEM</sequence>
<organism evidence="1 2">
    <name type="scientific">Glutinoglossum americanum</name>
    <dbReference type="NCBI Taxonomy" id="1670608"/>
    <lineage>
        <taxon>Eukaryota</taxon>
        <taxon>Fungi</taxon>
        <taxon>Dikarya</taxon>
        <taxon>Ascomycota</taxon>
        <taxon>Pezizomycotina</taxon>
        <taxon>Geoglossomycetes</taxon>
        <taxon>Geoglossales</taxon>
        <taxon>Geoglossaceae</taxon>
        <taxon>Glutinoglossum</taxon>
    </lineage>
</organism>
<gene>
    <name evidence="1" type="ORF">FGG08_002514</name>
</gene>
<dbReference type="SUPFAM" id="SSF55729">
    <property type="entry name" value="Acyl-CoA N-acyltransferases (Nat)"/>
    <property type="match status" value="1"/>
</dbReference>
<dbReference type="Proteomes" id="UP000698800">
    <property type="component" value="Unassembled WGS sequence"/>
</dbReference>
<accession>A0A9P8L4G1</accession>
<dbReference type="InterPro" id="IPR016181">
    <property type="entry name" value="Acyl_CoA_acyltransferase"/>
</dbReference>
<evidence type="ECO:0000313" key="1">
    <source>
        <dbReference type="EMBL" id="KAH0543169.1"/>
    </source>
</evidence>
<reference evidence="1" key="1">
    <citation type="submission" date="2021-03" db="EMBL/GenBank/DDBJ databases">
        <title>Comparative genomics and phylogenomic investigation of the class Geoglossomycetes provide insights into ecological specialization and systematics.</title>
        <authorList>
            <person name="Melie T."/>
            <person name="Pirro S."/>
            <person name="Miller A.N."/>
            <person name="Quandt A."/>
        </authorList>
    </citation>
    <scope>NUCLEOTIDE SEQUENCE</scope>
    <source>
        <strain evidence="1">GBOQ0MN5Z8</strain>
    </source>
</reference>
<dbReference type="OrthoDB" id="4738875at2759"/>
<evidence type="ECO:0000313" key="2">
    <source>
        <dbReference type="Proteomes" id="UP000698800"/>
    </source>
</evidence>
<name>A0A9P8L4G1_9PEZI</name>
<evidence type="ECO:0008006" key="3">
    <source>
        <dbReference type="Google" id="ProtNLM"/>
    </source>
</evidence>
<comment type="caution">
    <text evidence="1">The sequence shown here is derived from an EMBL/GenBank/DDBJ whole genome shotgun (WGS) entry which is preliminary data.</text>
</comment>
<dbReference type="AlphaFoldDB" id="A0A9P8L4G1"/>
<dbReference type="Gene3D" id="3.40.630.30">
    <property type="match status" value="1"/>
</dbReference>